<dbReference type="InterPro" id="IPR013103">
    <property type="entry name" value="RVT_2"/>
</dbReference>
<dbReference type="AlphaFoldDB" id="W2ZDT1"/>
<keyword evidence="8" id="KW-0808">Transferase</keyword>
<evidence type="ECO:0000256" key="2">
    <source>
        <dbReference type="ARBA" id="ARBA00022723"/>
    </source>
</evidence>
<evidence type="ECO:0000256" key="11">
    <source>
        <dbReference type="SAM" id="MobiDB-lite"/>
    </source>
</evidence>
<keyword evidence="8" id="KW-0239">DNA-directed DNA polymerase</keyword>
<dbReference type="PANTHER" id="PTHR42648">
    <property type="entry name" value="TRANSPOSASE, PUTATIVE-RELATED"/>
    <property type="match status" value="1"/>
</dbReference>
<evidence type="ECO:0000259" key="12">
    <source>
        <dbReference type="PROSITE" id="PS50994"/>
    </source>
</evidence>
<keyword evidence="3" id="KW-0255">Endonuclease</keyword>
<gene>
    <name evidence="13" type="ORF">F442_09053</name>
</gene>
<dbReference type="InterPro" id="IPR012337">
    <property type="entry name" value="RNaseH-like_sf"/>
</dbReference>
<dbReference type="Pfam" id="PF14223">
    <property type="entry name" value="Retrotran_gag_2"/>
    <property type="match status" value="1"/>
</dbReference>
<dbReference type="SUPFAM" id="SSF53098">
    <property type="entry name" value="Ribonuclease H-like"/>
    <property type="match status" value="1"/>
</dbReference>
<evidence type="ECO:0000256" key="7">
    <source>
        <dbReference type="ARBA" id="ARBA00022918"/>
    </source>
</evidence>
<keyword evidence="10" id="KW-0511">Multifunctional enzyme</keyword>
<evidence type="ECO:0000256" key="1">
    <source>
        <dbReference type="ARBA" id="ARBA00022722"/>
    </source>
</evidence>
<evidence type="ECO:0000256" key="10">
    <source>
        <dbReference type="ARBA" id="ARBA00023268"/>
    </source>
</evidence>
<organism evidence="13 14">
    <name type="scientific">Phytophthora nicotianae P10297</name>
    <dbReference type="NCBI Taxonomy" id="1317064"/>
    <lineage>
        <taxon>Eukaryota</taxon>
        <taxon>Sar</taxon>
        <taxon>Stramenopiles</taxon>
        <taxon>Oomycota</taxon>
        <taxon>Peronosporomycetes</taxon>
        <taxon>Peronosporales</taxon>
        <taxon>Peronosporaceae</taxon>
        <taxon>Phytophthora</taxon>
    </lineage>
</organism>
<evidence type="ECO:0000313" key="13">
    <source>
        <dbReference type="EMBL" id="ETP44339.1"/>
    </source>
</evidence>
<dbReference type="GO" id="GO:0015074">
    <property type="term" value="P:DNA integration"/>
    <property type="evidence" value="ECO:0007669"/>
    <property type="project" value="UniProtKB-KW"/>
</dbReference>
<sequence length="635" mass="71491">MGVIAGDVNFTYQVYIRGALTIAEAWTFLEEDFNKKTLKNRPLVTKKLYSFKMEPDTKLAVHVDKFKELTLQMEEGVRYDKKGIGNKRRFNDKCFYYKKQGHNEFECREKTAGEGGGQVALAEASHCASSHMTSVRDVFVSTRDPKTSICITVADETKIDAVDGSPVSVSKLAKTNIVTEFSNDKRVFRCGDGTVMEAKRCRNVYNLKTVMDEECHVAATRKEPWTVMLVRLGHMPFMLYQQLLGMAEGASRVTDRVKSDGFCASSCIGTIRVDDFHRHPNNLVKSSSVLDFVHTAMTGPMQTTMPDVQNLQGRNGECNRQEGQAPALEQFGAYSERWFKDYFNRSGIKHEKLVLYTPQQNGLAEQMNRSPHEDGSLYALPREHREEVMGYAVNSVTQSVDHKPDPQFGYRQDSVQDRTPRKTTAQEHEGCRFMSYEDGIKGYRVQNVEAGKGETGDVIPLQHDVSVNNSFVPYKEEASGGIVRDRDDASMDDSRTSKANDQYLATYEGGHAMQPPKAFSSRIPRQPLVLKVTSGRRQLALLMNLRSCNVDTAFLYGKLNEEIYTELSEVLRELLSLAEVKGDDNVVFLFLQSLYGLKQASRVWDKITDSHLNDMGFKAAATDPCLITRCEGDGE</sequence>
<dbReference type="Pfam" id="PF07727">
    <property type="entry name" value="RVT_2"/>
    <property type="match status" value="1"/>
</dbReference>
<comment type="caution">
    <text evidence="13">The sequence shown here is derived from an EMBL/GenBank/DDBJ whole genome shotgun (WGS) entry which is preliminary data.</text>
</comment>
<dbReference type="OrthoDB" id="413361at2759"/>
<dbReference type="InterPro" id="IPR036397">
    <property type="entry name" value="RNaseH_sf"/>
</dbReference>
<keyword evidence="6" id="KW-0229">DNA integration</keyword>
<dbReference type="GO" id="GO:0003676">
    <property type="term" value="F:nucleic acid binding"/>
    <property type="evidence" value="ECO:0007669"/>
    <property type="project" value="InterPro"/>
</dbReference>
<accession>W2ZDT1</accession>
<dbReference type="Proteomes" id="UP000018948">
    <property type="component" value="Unassembled WGS sequence"/>
</dbReference>
<dbReference type="GO" id="GO:0016787">
    <property type="term" value="F:hydrolase activity"/>
    <property type="evidence" value="ECO:0007669"/>
    <property type="project" value="UniProtKB-KW"/>
</dbReference>
<evidence type="ECO:0000256" key="3">
    <source>
        <dbReference type="ARBA" id="ARBA00022759"/>
    </source>
</evidence>
<dbReference type="PANTHER" id="PTHR42648:SF11">
    <property type="entry name" value="TRANSPOSON TY4-P GAG-POL POLYPROTEIN"/>
    <property type="match status" value="1"/>
</dbReference>
<keyword evidence="9" id="KW-0233">DNA recombination</keyword>
<feature type="compositionally biased region" description="Basic and acidic residues" evidence="11">
    <location>
        <begin position="414"/>
        <end position="427"/>
    </location>
</feature>
<dbReference type="GO" id="GO:0006310">
    <property type="term" value="P:DNA recombination"/>
    <property type="evidence" value="ECO:0007669"/>
    <property type="project" value="UniProtKB-KW"/>
</dbReference>
<keyword evidence="2" id="KW-0479">Metal-binding</keyword>
<protein>
    <recommendedName>
        <fullName evidence="12">Integrase catalytic domain-containing protein</fullName>
    </recommendedName>
</protein>
<dbReference type="EMBL" id="ANIY01001900">
    <property type="protein sequence ID" value="ETP44339.1"/>
    <property type="molecule type" value="Genomic_DNA"/>
</dbReference>
<evidence type="ECO:0000256" key="6">
    <source>
        <dbReference type="ARBA" id="ARBA00022908"/>
    </source>
</evidence>
<evidence type="ECO:0000313" key="14">
    <source>
        <dbReference type="Proteomes" id="UP000018948"/>
    </source>
</evidence>
<keyword evidence="4" id="KW-0378">Hydrolase</keyword>
<evidence type="ECO:0000256" key="5">
    <source>
        <dbReference type="ARBA" id="ARBA00022842"/>
    </source>
</evidence>
<keyword evidence="1" id="KW-0540">Nuclease</keyword>
<dbReference type="GO" id="GO:0003964">
    <property type="term" value="F:RNA-directed DNA polymerase activity"/>
    <property type="evidence" value="ECO:0007669"/>
    <property type="project" value="UniProtKB-KW"/>
</dbReference>
<dbReference type="InterPro" id="IPR001584">
    <property type="entry name" value="Integrase_cat-core"/>
</dbReference>
<dbReference type="GO" id="GO:0003887">
    <property type="term" value="F:DNA-directed DNA polymerase activity"/>
    <property type="evidence" value="ECO:0007669"/>
    <property type="project" value="UniProtKB-KW"/>
</dbReference>
<reference evidence="13 14" key="1">
    <citation type="submission" date="2013-11" db="EMBL/GenBank/DDBJ databases">
        <title>The Genome Sequence of Phytophthora parasitica P10297.</title>
        <authorList>
            <consortium name="The Broad Institute Genomics Platform"/>
            <person name="Russ C."/>
            <person name="Tyler B."/>
            <person name="Panabieres F."/>
            <person name="Shan W."/>
            <person name="Tripathy S."/>
            <person name="Grunwald N."/>
            <person name="Machado M."/>
            <person name="Johnson C.S."/>
            <person name="Walker B."/>
            <person name="Young S.K."/>
            <person name="Zeng Q."/>
            <person name="Gargeya S."/>
            <person name="Fitzgerald M."/>
            <person name="Haas B."/>
            <person name="Abouelleil A."/>
            <person name="Allen A.W."/>
            <person name="Alvarado L."/>
            <person name="Arachchi H.M."/>
            <person name="Berlin A.M."/>
            <person name="Chapman S.B."/>
            <person name="Gainer-Dewar J."/>
            <person name="Goldberg J."/>
            <person name="Griggs A."/>
            <person name="Gujja S."/>
            <person name="Hansen M."/>
            <person name="Howarth C."/>
            <person name="Imamovic A."/>
            <person name="Ireland A."/>
            <person name="Larimer J."/>
            <person name="McCowan C."/>
            <person name="Murphy C."/>
            <person name="Pearson M."/>
            <person name="Poon T.W."/>
            <person name="Priest M."/>
            <person name="Roberts A."/>
            <person name="Saif S."/>
            <person name="Shea T."/>
            <person name="Sisk P."/>
            <person name="Sykes S."/>
            <person name="Wortman J."/>
            <person name="Nusbaum C."/>
            <person name="Birren B."/>
        </authorList>
    </citation>
    <scope>NUCLEOTIDE SEQUENCE [LARGE SCALE GENOMIC DNA]</scope>
    <source>
        <strain evidence="13 14">P10297</strain>
    </source>
</reference>
<evidence type="ECO:0000256" key="4">
    <source>
        <dbReference type="ARBA" id="ARBA00022801"/>
    </source>
</evidence>
<feature type="region of interest" description="Disordered" evidence="11">
    <location>
        <begin position="399"/>
        <end position="427"/>
    </location>
</feature>
<keyword evidence="7" id="KW-0695">RNA-directed DNA polymerase</keyword>
<dbReference type="GO" id="GO:0004519">
    <property type="term" value="F:endonuclease activity"/>
    <property type="evidence" value="ECO:0007669"/>
    <property type="project" value="UniProtKB-KW"/>
</dbReference>
<dbReference type="Gene3D" id="3.30.420.10">
    <property type="entry name" value="Ribonuclease H-like superfamily/Ribonuclease H"/>
    <property type="match status" value="1"/>
</dbReference>
<evidence type="ECO:0000256" key="9">
    <source>
        <dbReference type="ARBA" id="ARBA00023172"/>
    </source>
</evidence>
<evidence type="ECO:0000256" key="8">
    <source>
        <dbReference type="ARBA" id="ARBA00022932"/>
    </source>
</evidence>
<proteinExistence type="predicted"/>
<keyword evidence="5" id="KW-0460">Magnesium</keyword>
<dbReference type="InterPro" id="IPR039537">
    <property type="entry name" value="Retrotran_Ty1/copia-like"/>
</dbReference>
<feature type="domain" description="Integrase catalytic" evidence="12">
    <location>
        <begin position="232"/>
        <end position="428"/>
    </location>
</feature>
<keyword evidence="8" id="KW-0548">Nucleotidyltransferase</keyword>
<dbReference type="PROSITE" id="PS50994">
    <property type="entry name" value="INTEGRASE"/>
    <property type="match status" value="1"/>
</dbReference>
<name>W2ZDT1_PHYNI</name>
<dbReference type="GO" id="GO:0046872">
    <property type="term" value="F:metal ion binding"/>
    <property type="evidence" value="ECO:0007669"/>
    <property type="project" value="UniProtKB-KW"/>
</dbReference>